<keyword evidence="3 6" id="KW-0548">Nucleotidyltransferase</keyword>
<evidence type="ECO:0000313" key="8">
    <source>
        <dbReference type="EMBL" id="MCY9610379.1"/>
    </source>
</evidence>
<dbReference type="EMBL" id="CP041405">
    <property type="protein sequence ID" value="QDM47022.1"/>
    <property type="molecule type" value="Genomic_DNA"/>
</dbReference>
<evidence type="ECO:0000256" key="6">
    <source>
        <dbReference type="HAMAP-Rule" id="MF_00838"/>
    </source>
</evidence>
<dbReference type="GO" id="GO:0106408">
    <property type="term" value="F:diadenylate cyclase activity"/>
    <property type="evidence" value="ECO:0007669"/>
    <property type="project" value="UniProtKB-EC"/>
</dbReference>
<dbReference type="GeneID" id="76999959"/>
<evidence type="ECO:0000313" key="11">
    <source>
        <dbReference type="Proteomes" id="UP001209276"/>
    </source>
</evidence>
<name>A0AAP9DZ80_PANTH</name>
<dbReference type="EMBL" id="JAMDMM010000055">
    <property type="protein sequence ID" value="MCY9610379.1"/>
    <property type="molecule type" value="Genomic_DNA"/>
</dbReference>
<dbReference type="GO" id="GO:0006171">
    <property type="term" value="P:cAMP biosynthetic process"/>
    <property type="evidence" value="ECO:0007669"/>
    <property type="project" value="InterPro"/>
</dbReference>
<dbReference type="InterPro" id="IPR003390">
    <property type="entry name" value="DNA_integrity_scan_DisA_N"/>
</dbReference>
<dbReference type="Gene3D" id="3.40.1700.10">
    <property type="entry name" value="DNA integrity scanning protein, DisA, N-terminal domain"/>
    <property type="match status" value="1"/>
</dbReference>
<comment type="similarity">
    <text evidence="6">Belongs to the adenylate cyclase family. DacB/CdaS subfamily.</text>
</comment>
<accession>A0AAP9DZ80</accession>
<comment type="function">
    <text evidence="6">Catalyzes the condensation of 2 ATP molecules into cyclic di-AMP (c-di-AMP), a second messenger used to regulate differing processes in different bacteria.</text>
</comment>
<comment type="subunit">
    <text evidence="6">Probably oligomerizes.</text>
</comment>
<proteinExistence type="inferred from homology"/>
<dbReference type="GO" id="GO:0005524">
    <property type="term" value="F:ATP binding"/>
    <property type="evidence" value="ECO:0007669"/>
    <property type="project" value="UniProtKB-UniRule"/>
</dbReference>
<organism evidence="9 10">
    <name type="scientific">Paenibacillus thiaminolyticus</name>
    <name type="common">Bacillus thiaminolyticus</name>
    <dbReference type="NCBI Taxonomy" id="49283"/>
    <lineage>
        <taxon>Bacteria</taxon>
        <taxon>Bacillati</taxon>
        <taxon>Bacillota</taxon>
        <taxon>Bacilli</taxon>
        <taxon>Bacillales</taxon>
        <taxon>Paenibacillaceae</taxon>
        <taxon>Paenibacillus</taxon>
    </lineage>
</organism>
<dbReference type="Pfam" id="PF10372">
    <property type="entry name" value="CdaS_N"/>
    <property type="match status" value="1"/>
</dbReference>
<dbReference type="PANTHER" id="PTHR34185:SF2">
    <property type="entry name" value="CYCLIC DI-AMP SYNTHASE CDAS"/>
    <property type="match status" value="1"/>
</dbReference>
<protein>
    <recommendedName>
        <fullName evidence="6">Diadenylate cyclase</fullName>
        <shortName evidence="6">DAC</shortName>
        <ecNumber evidence="6">2.7.7.85</ecNumber>
    </recommendedName>
    <alternativeName>
        <fullName evidence="6">Cyclic-di-AMP synthase</fullName>
        <shortName evidence="6">c-di-AMP synthase</shortName>
    </alternativeName>
</protein>
<dbReference type="HAMAP" id="MF_00838">
    <property type="entry name" value="DacB"/>
    <property type="match status" value="1"/>
</dbReference>
<evidence type="ECO:0000256" key="3">
    <source>
        <dbReference type="ARBA" id="ARBA00022695"/>
    </source>
</evidence>
<keyword evidence="11" id="KW-1185">Reference proteome</keyword>
<keyword evidence="6" id="KW-1003">Cell membrane</keyword>
<keyword evidence="6" id="KW-0472">Membrane</keyword>
<dbReference type="PANTHER" id="PTHR34185">
    <property type="entry name" value="DIADENYLATE CYCLASE"/>
    <property type="match status" value="1"/>
</dbReference>
<evidence type="ECO:0000259" key="7">
    <source>
        <dbReference type="PROSITE" id="PS51794"/>
    </source>
</evidence>
<keyword evidence="5 6" id="KW-0067">ATP-binding</keyword>
<reference evidence="9 10" key="1">
    <citation type="submission" date="2019-07" db="EMBL/GenBank/DDBJ databases">
        <title>Paenibacillus thiaminolyticus NRRL B-4156.</title>
        <authorList>
            <person name="Hehnly C."/>
            <person name="Zhang L."/>
        </authorList>
    </citation>
    <scope>NUCLEOTIDE SEQUENCE [LARGE SCALE GENOMIC DNA]</scope>
    <source>
        <strain evidence="9 10">NRRL B-4156</strain>
    </source>
</reference>
<dbReference type="NCBIfam" id="NF038328">
    <property type="entry name" value="c-di-AMP_CdaS"/>
    <property type="match status" value="1"/>
</dbReference>
<dbReference type="InterPro" id="IPR053472">
    <property type="entry name" value="DAC_CdaS-like"/>
</dbReference>
<dbReference type="Proteomes" id="UP001209276">
    <property type="component" value="Unassembled WGS sequence"/>
</dbReference>
<dbReference type="InterPro" id="IPR036888">
    <property type="entry name" value="DNA_integrity_DisA_N_sf"/>
</dbReference>
<dbReference type="AlphaFoldDB" id="A0AAP9DZ80"/>
<dbReference type="PROSITE" id="PS51794">
    <property type="entry name" value="DAC"/>
    <property type="match status" value="1"/>
</dbReference>
<gene>
    <name evidence="6" type="primary">dacB</name>
    <name evidence="8" type="synonym">cdaS</name>
    <name evidence="9" type="ORF">FLT43_28785</name>
    <name evidence="8" type="ORF">M5W83_24830</name>
</gene>
<dbReference type="RefSeq" id="WP_087440090.1">
    <property type="nucleotide sequence ID" value="NZ_CABMNB010000001.1"/>
</dbReference>
<evidence type="ECO:0000256" key="1">
    <source>
        <dbReference type="ARBA" id="ARBA00000877"/>
    </source>
</evidence>
<sequence>METENCDLSIVKQQLKEQLKQLSVDIRQSLEVFDESDNCMLGQFEQFRKSILALESTAASFYLNCYLSPYTDKYAELTLSIHHLSQRRLGALIVVQRQDPLDHLIQPGTPIGATLTHSLLESIFISGSPLHDGAVVIRANEILSAGNILPLSMSIPPGSRFGTRHRAAAGLSERSDALVLVVSEESGTASFALGGRLYPISSLIPARDAK</sequence>
<dbReference type="EC" id="2.7.7.85" evidence="6"/>
<dbReference type="InterPro" id="IPR034693">
    <property type="entry name" value="CdaS"/>
</dbReference>
<dbReference type="GO" id="GO:0004016">
    <property type="term" value="F:adenylate cyclase activity"/>
    <property type="evidence" value="ECO:0007669"/>
    <property type="project" value="UniProtKB-UniRule"/>
</dbReference>
<evidence type="ECO:0000256" key="5">
    <source>
        <dbReference type="ARBA" id="ARBA00022840"/>
    </source>
</evidence>
<evidence type="ECO:0000313" key="9">
    <source>
        <dbReference type="EMBL" id="QDM47022.1"/>
    </source>
</evidence>
<keyword evidence="6" id="KW-1133">Transmembrane helix</keyword>
<keyword evidence="6" id="KW-0812">Transmembrane</keyword>
<comment type="catalytic activity">
    <reaction evidence="1 6">
        <text>2 ATP = 3',3'-c-di-AMP + 2 diphosphate</text>
        <dbReference type="Rhea" id="RHEA:35655"/>
        <dbReference type="ChEBI" id="CHEBI:30616"/>
        <dbReference type="ChEBI" id="CHEBI:33019"/>
        <dbReference type="ChEBI" id="CHEBI:71500"/>
        <dbReference type="EC" id="2.7.7.85"/>
    </reaction>
</comment>
<dbReference type="SUPFAM" id="SSF143597">
    <property type="entry name" value="YojJ-like"/>
    <property type="match status" value="1"/>
</dbReference>
<keyword evidence="2 6" id="KW-0808">Transferase</keyword>
<dbReference type="InterPro" id="IPR019457">
    <property type="entry name" value="CdaS_N"/>
</dbReference>
<dbReference type="InterPro" id="IPR050338">
    <property type="entry name" value="DisA"/>
</dbReference>
<dbReference type="Gene3D" id="1.10.287.770">
    <property type="entry name" value="YojJ-like"/>
    <property type="match status" value="1"/>
</dbReference>
<evidence type="ECO:0000313" key="10">
    <source>
        <dbReference type="Proteomes" id="UP000315377"/>
    </source>
</evidence>
<evidence type="ECO:0000256" key="4">
    <source>
        <dbReference type="ARBA" id="ARBA00022741"/>
    </source>
</evidence>
<evidence type="ECO:0000256" key="2">
    <source>
        <dbReference type="ARBA" id="ARBA00022679"/>
    </source>
</evidence>
<keyword evidence="4 6" id="KW-0547">Nucleotide-binding</keyword>
<reference evidence="8 11" key="2">
    <citation type="submission" date="2022-05" db="EMBL/GenBank/DDBJ databases">
        <title>Genome Sequencing of Bee-Associated Microbes.</title>
        <authorList>
            <person name="Dunlap C."/>
        </authorList>
    </citation>
    <scope>NUCLEOTIDE SEQUENCE [LARGE SCALE GENOMIC DNA]</scope>
    <source>
        <strain evidence="8 11">NRRL B-14613</strain>
    </source>
</reference>
<feature type="domain" description="DAC" evidence="7">
    <location>
        <begin position="45"/>
        <end position="205"/>
    </location>
</feature>
<dbReference type="Proteomes" id="UP000315377">
    <property type="component" value="Chromosome"/>
</dbReference>
<dbReference type="Pfam" id="PF02457">
    <property type="entry name" value="DAC"/>
    <property type="match status" value="1"/>
</dbReference>